<dbReference type="AlphaFoldDB" id="E4Z3P6"/>
<evidence type="ECO:0000313" key="1">
    <source>
        <dbReference type="EMBL" id="CBY42324.1"/>
    </source>
</evidence>
<name>E4Z3P6_OIKDI</name>
<reference evidence="1" key="1">
    <citation type="journal article" date="2010" name="Science">
        <title>Plasticity of animal genome architecture unmasked by rapid evolution of a pelagic tunicate.</title>
        <authorList>
            <person name="Denoeud F."/>
            <person name="Henriet S."/>
            <person name="Mungpakdee S."/>
            <person name="Aury J.M."/>
            <person name="Da Silva C."/>
            <person name="Brinkmann H."/>
            <person name="Mikhaleva J."/>
            <person name="Olsen L.C."/>
            <person name="Jubin C."/>
            <person name="Canestro C."/>
            <person name="Bouquet J.M."/>
            <person name="Danks G."/>
            <person name="Poulain J."/>
            <person name="Campsteijn C."/>
            <person name="Adamski M."/>
            <person name="Cross I."/>
            <person name="Yadetie F."/>
            <person name="Muffato M."/>
            <person name="Louis A."/>
            <person name="Butcher S."/>
            <person name="Tsagkogeorga G."/>
            <person name="Konrad A."/>
            <person name="Singh S."/>
            <person name="Jensen M.F."/>
            <person name="Cong E.H."/>
            <person name="Eikeseth-Otteraa H."/>
            <person name="Noel B."/>
            <person name="Anthouard V."/>
            <person name="Porcel B.M."/>
            <person name="Kachouri-Lafond R."/>
            <person name="Nishino A."/>
            <person name="Ugolini M."/>
            <person name="Chourrout P."/>
            <person name="Nishida H."/>
            <person name="Aasland R."/>
            <person name="Huzurbazar S."/>
            <person name="Westhof E."/>
            <person name="Delsuc F."/>
            <person name="Lehrach H."/>
            <person name="Reinhardt R."/>
            <person name="Weissenbach J."/>
            <person name="Roy S.W."/>
            <person name="Artiguenave F."/>
            <person name="Postlethwait J.H."/>
            <person name="Manak J.R."/>
            <person name="Thompson E.M."/>
            <person name="Jaillon O."/>
            <person name="Du Pasquier L."/>
            <person name="Boudinot P."/>
            <person name="Liberles D.A."/>
            <person name="Volff J.N."/>
            <person name="Philippe H."/>
            <person name="Lenhard B."/>
            <person name="Roest Crollius H."/>
            <person name="Wincker P."/>
            <person name="Chourrout D."/>
        </authorList>
    </citation>
    <scope>NUCLEOTIDE SEQUENCE [LARGE SCALE GENOMIC DNA]</scope>
</reference>
<sequence>MFSKTIVQTPKIAEEIQIAVVRAKINQLGRATFAKKETLLQMKIILQKLSLYRKFLS</sequence>
<organism evidence="1">
    <name type="scientific">Oikopleura dioica</name>
    <name type="common">Tunicate</name>
    <dbReference type="NCBI Taxonomy" id="34765"/>
    <lineage>
        <taxon>Eukaryota</taxon>
        <taxon>Metazoa</taxon>
        <taxon>Chordata</taxon>
        <taxon>Tunicata</taxon>
        <taxon>Appendicularia</taxon>
        <taxon>Copelata</taxon>
        <taxon>Oikopleuridae</taxon>
        <taxon>Oikopleura</taxon>
    </lineage>
</organism>
<protein>
    <submittedName>
        <fullName evidence="1">Uncharacterized protein</fullName>
    </submittedName>
</protein>
<proteinExistence type="predicted"/>
<accession>E4Z3P6</accession>
<dbReference type="EMBL" id="FN657046">
    <property type="protein sequence ID" value="CBY42324.1"/>
    <property type="molecule type" value="Genomic_DNA"/>
</dbReference>
<gene>
    <name evidence="1" type="ORF">GSOID_T00026008001</name>
</gene>
<dbReference type="Proteomes" id="UP000011014">
    <property type="component" value="Unassembled WGS sequence"/>
</dbReference>